<dbReference type="RefSeq" id="WP_226176688.1">
    <property type="nucleotide sequence ID" value="NZ_JAJADR010000004.1"/>
</dbReference>
<dbReference type="GO" id="GO:0016787">
    <property type="term" value="F:hydrolase activity"/>
    <property type="evidence" value="ECO:0007669"/>
    <property type="project" value="UniProtKB-KW"/>
</dbReference>
<dbReference type="PROSITE" id="PS50005">
    <property type="entry name" value="TPR"/>
    <property type="match status" value="1"/>
</dbReference>
<comment type="caution">
    <text evidence="5">The sequence shown here is derived from an EMBL/GenBank/DDBJ whole genome shotgun (WGS) entry which is preliminary data.</text>
</comment>
<keyword evidence="4" id="KW-0732">Signal</keyword>
<evidence type="ECO:0000313" key="5">
    <source>
        <dbReference type="EMBL" id="MCB2409145.1"/>
    </source>
</evidence>
<protein>
    <submittedName>
        <fullName evidence="5">Alpha/beta hydrolase</fullName>
    </submittedName>
</protein>
<sequence>MKLLLLLCGVLLLGNLHAQGLWPAAHIRQIQSRVLKEQRTYTVYVPQSAHDSLVGRQRYPVLYVLDGESQFQNTATVLEQLSWQRVLPEAIIVAIHNTDRIRDLTPTHIKSGLYMDQRGAATSGGGEAFTRFLQQELMPRIDSTYATAPYRMLIGTSLGGLFVVNTLLHHPDLFQAYVAIDPSLWWDDAKLVREAGNLLAQPKFAGKTLYLPVATAFKEAGDTVAAAARNTVERRAFLAIPDFITELRKHPASGLRWAAKYYRTEGHNSVPLPGTYDALRHAFSTHQQLSIDNVALLEPAVTKLRAPVLQDSLLAVCRAVSRQLGYTVRPPEALVNRLGYTYLARKEFAAARAFFQLNQQNYPDSFNVYDAMGDYYSAVGDKQNATREFSKALTIYQYSETRQKLQTLQAKGGGKNVRNPDSR</sequence>
<gene>
    <name evidence="5" type="ORF">LGH74_14235</name>
</gene>
<evidence type="ECO:0000313" key="6">
    <source>
        <dbReference type="Proteomes" id="UP001165296"/>
    </source>
</evidence>
<dbReference type="PANTHER" id="PTHR40841:SF2">
    <property type="entry name" value="SIDEROPHORE-DEGRADING ESTERASE (EUROFUNG)"/>
    <property type="match status" value="1"/>
</dbReference>
<dbReference type="InterPro" id="IPR029058">
    <property type="entry name" value="AB_hydrolase_fold"/>
</dbReference>
<keyword evidence="6" id="KW-1185">Reference proteome</keyword>
<dbReference type="InterPro" id="IPR019734">
    <property type="entry name" value="TPR_rpt"/>
</dbReference>
<dbReference type="SUPFAM" id="SSF48452">
    <property type="entry name" value="TPR-like"/>
    <property type="match status" value="1"/>
</dbReference>
<dbReference type="Gene3D" id="3.40.50.1820">
    <property type="entry name" value="alpha/beta hydrolase"/>
    <property type="match status" value="1"/>
</dbReference>
<keyword evidence="2 5" id="KW-0378">Hydrolase</keyword>
<dbReference type="InterPro" id="IPR011990">
    <property type="entry name" value="TPR-like_helical_dom_sf"/>
</dbReference>
<dbReference type="InterPro" id="IPR000801">
    <property type="entry name" value="Esterase-like"/>
</dbReference>
<evidence type="ECO:0000256" key="1">
    <source>
        <dbReference type="ARBA" id="ARBA00005622"/>
    </source>
</evidence>
<dbReference type="Proteomes" id="UP001165296">
    <property type="component" value="Unassembled WGS sequence"/>
</dbReference>
<dbReference type="SUPFAM" id="SSF53474">
    <property type="entry name" value="alpha/beta-Hydrolases"/>
    <property type="match status" value="1"/>
</dbReference>
<name>A0ABS8ASG3_9BACT</name>
<dbReference type="EMBL" id="JAJADR010000004">
    <property type="protein sequence ID" value="MCB2409145.1"/>
    <property type="molecule type" value="Genomic_DNA"/>
</dbReference>
<reference evidence="5" key="1">
    <citation type="submission" date="2021-10" db="EMBL/GenBank/DDBJ databases">
        <authorList>
            <person name="Dean J.D."/>
            <person name="Kim M.K."/>
            <person name="Newey C.N."/>
            <person name="Stoker T.S."/>
            <person name="Thompson D.W."/>
            <person name="Grose J.H."/>
        </authorList>
    </citation>
    <scope>NUCLEOTIDE SEQUENCE</scope>
    <source>
        <strain evidence="5">BT178</strain>
    </source>
</reference>
<keyword evidence="3" id="KW-0802">TPR repeat</keyword>
<proteinExistence type="inferred from homology"/>
<evidence type="ECO:0000256" key="4">
    <source>
        <dbReference type="SAM" id="SignalP"/>
    </source>
</evidence>
<dbReference type="PANTHER" id="PTHR40841">
    <property type="entry name" value="SIDEROPHORE TRIACETYLFUSARININE C ESTERASE"/>
    <property type="match status" value="1"/>
</dbReference>
<dbReference type="InterPro" id="IPR052558">
    <property type="entry name" value="Siderophore_Hydrolase_D"/>
</dbReference>
<dbReference type="Pfam" id="PF00756">
    <property type="entry name" value="Esterase"/>
    <property type="match status" value="1"/>
</dbReference>
<feature type="repeat" description="TPR" evidence="3">
    <location>
        <begin position="366"/>
        <end position="399"/>
    </location>
</feature>
<feature type="signal peptide" evidence="4">
    <location>
        <begin position="1"/>
        <end position="18"/>
    </location>
</feature>
<evidence type="ECO:0000256" key="2">
    <source>
        <dbReference type="ARBA" id="ARBA00022801"/>
    </source>
</evidence>
<accession>A0ABS8ASG3</accession>
<feature type="chain" id="PRO_5047213481" evidence="4">
    <location>
        <begin position="19"/>
        <end position="423"/>
    </location>
</feature>
<comment type="similarity">
    <text evidence="1">Belongs to the esterase D family.</text>
</comment>
<organism evidence="5 6">
    <name type="scientific">Hymenobacter lucidus</name>
    <dbReference type="NCBI Taxonomy" id="2880930"/>
    <lineage>
        <taxon>Bacteria</taxon>
        <taxon>Pseudomonadati</taxon>
        <taxon>Bacteroidota</taxon>
        <taxon>Cytophagia</taxon>
        <taxon>Cytophagales</taxon>
        <taxon>Hymenobacteraceae</taxon>
        <taxon>Hymenobacter</taxon>
    </lineage>
</organism>
<evidence type="ECO:0000256" key="3">
    <source>
        <dbReference type="PROSITE-ProRule" id="PRU00339"/>
    </source>
</evidence>